<reference evidence="1 2" key="1">
    <citation type="submission" date="2015-09" db="EMBL/GenBank/DDBJ databases">
        <title>Draft genome of the scarab beetle Oryctes borbonicus.</title>
        <authorList>
            <person name="Meyer J.M."/>
            <person name="Markov G.V."/>
            <person name="Baskaran P."/>
            <person name="Herrmann M."/>
            <person name="Sommer R.J."/>
            <person name="Roedelsperger C."/>
        </authorList>
    </citation>
    <scope>NUCLEOTIDE SEQUENCE [LARGE SCALE GENOMIC DNA]</scope>
    <source>
        <strain evidence="1">OB123</strain>
        <tissue evidence="1">Whole animal</tissue>
    </source>
</reference>
<dbReference type="OrthoDB" id="2018754at2759"/>
<dbReference type="GO" id="GO:0007268">
    <property type="term" value="P:chemical synaptic transmission"/>
    <property type="evidence" value="ECO:0007669"/>
    <property type="project" value="TreeGrafter"/>
</dbReference>
<sequence>MYREKYMQVKPPPPSQLDSKSLSIWATWSTLSEKEVAREAVMKGTHIELAKLFLSRKLEIDDINKWFKNEIDAWILDLLLRKQIYRVMHIFNNMGADPITEMLTMFLDTSCKELRQIVGNHLMKHEKLDEFQIRNWHLLSAIENQPDILMKLNEKYISVNLKCISQESDEWRSNIGTELFFRMFDFHLKTLVNAKMAWSCLLRTNIDLLKYWINLYYSKNIPQTVINVPNLDIENIEQLNEVFLNLEIDEEMISQVTDEKYSVDQELQAEILNEFAKFGIFNNCDRKSLLLVIRRLLKSDKINNIDEVLTGTMSNLSIREFNKLLIDYCEKNNLLSILNVCYPDFIKLDSRGSNSRTIEIISNNYDLSRNINNKQLLRNNIFDTAIFLSKNNLVDYFSSYPLILLSIIFFTEGITIDDLLSNRTSLKIKDFEINRETLLFCLKDYHHLVHFCNKFSNINDFTSVNHYELLKKHAGIQVGSIFRYVFEKTALPNFNSPELIQKYGYKKEIDFTYFLKNCRPLYAYNFFKLQYLSQELNEIDYMNCLEKIYKVAFQNFRCKGITVSCIAFLELLQKKSYSLRLQLKSANIIFNSGKISEAEIQELFSDISANCEEIYSLLETCIIENINLDINSSGPDLTEALKSYSIVMRFCTSHKLQLPELFLKFCAERDLWLPFLIYAQIYNYPVDIICKLVQNFDSKSLLEHIGHAISHEIQLEEVKNPLMRERDSRTSLLSRLGMRLTDSSGGSSDMSSHSSYGSMANSVSSDFLESDTLDYQTNLLEVLIKCHNSVDPPKALLFASRYYKSSLLAVLANSYEPDSVIMNWVTWLE</sequence>
<dbReference type="PANTHER" id="PTHR13650:SF0">
    <property type="entry name" value="SPATACSIN"/>
    <property type="match status" value="1"/>
</dbReference>
<evidence type="ECO:0008006" key="3">
    <source>
        <dbReference type="Google" id="ProtNLM"/>
    </source>
</evidence>
<dbReference type="GO" id="GO:0008088">
    <property type="term" value="P:axo-dendritic transport"/>
    <property type="evidence" value="ECO:0007669"/>
    <property type="project" value="TreeGrafter"/>
</dbReference>
<dbReference type="GO" id="GO:0048489">
    <property type="term" value="P:synaptic vesicle transport"/>
    <property type="evidence" value="ECO:0007669"/>
    <property type="project" value="TreeGrafter"/>
</dbReference>
<dbReference type="AlphaFoldDB" id="A0A0T6B8G0"/>
<name>A0A0T6B8G0_9SCAR</name>
<accession>A0A0T6B8G0</accession>
<feature type="non-terminal residue" evidence="1">
    <location>
        <position position="829"/>
    </location>
</feature>
<dbReference type="InterPro" id="IPR028103">
    <property type="entry name" value="Spatacsin"/>
</dbReference>
<dbReference type="GO" id="GO:0030425">
    <property type="term" value="C:dendrite"/>
    <property type="evidence" value="ECO:0007669"/>
    <property type="project" value="TreeGrafter"/>
</dbReference>
<evidence type="ECO:0000313" key="2">
    <source>
        <dbReference type="Proteomes" id="UP000051574"/>
    </source>
</evidence>
<dbReference type="PANTHER" id="PTHR13650">
    <property type="entry name" value="SPATACSIN"/>
    <property type="match status" value="1"/>
</dbReference>
<dbReference type="EMBL" id="LJIG01009219">
    <property type="protein sequence ID" value="KRT83518.1"/>
    <property type="molecule type" value="Genomic_DNA"/>
</dbReference>
<dbReference type="Proteomes" id="UP000051574">
    <property type="component" value="Unassembled WGS sequence"/>
</dbReference>
<protein>
    <recommendedName>
        <fullName evidence="3">Spatacsin C-terminal domain-containing protein</fullName>
    </recommendedName>
</protein>
<dbReference type="GO" id="GO:0045202">
    <property type="term" value="C:synapse"/>
    <property type="evidence" value="ECO:0007669"/>
    <property type="project" value="TreeGrafter"/>
</dbReference>
<dbReference type="GO" id="GO:0007409">
    <property type="term" value="P:axonogenesis"/>
    <property type="evidence" value="ECO:0007669"/>
    <property type="project" value="TreeGrafter"/>
</dbReference>
<dbReference type="GO" id="GO:0030424">
    <property type="term" value="C:axon"/>
    <property type="evidence" value="ECO:0007669"/>
    <property type="project" value="TreeGrafter"/>
</dbReference>
<keyword evidence="2" id="KW-1185">Reference proteome</keyword>
<organism evidence="1 2">
    <name type="scientific">Oryctes borbonicus</name>
    <dbReference type="NCBI Taxonomy" id="1629725"/>
    <lineage>
        <taxon>Eukaryota</taxon>
        <taxon>Metazoa</taxon>
        <taxon>Ecdysozoa</taxon>
        <taxon>Arthropoda</taxon>
        <taxon>Hexapoda</taxon>
        <taxon>Insecta</taxon>
        <taxon>Pterygota</taxon>
        <taxon>Neoptera</taxon>
        <taxon>Endopterygota</taxon>
        <taxon>Coleoptera</taxon>
        <taxon>Polyphaga</taxon>
        <taxon>Scarabaeiformia</taxon>
        <taxon>Scarabaeidae</taxon>
        <taxon>Dynastinae</taxon>
        <taxon>Oryctes</taxon>
    </lineage>
</organism>
<evidence type="ECO:0000313" key="1">
    <source>
        <dbReference type="EMBL" id="KRT83518.1"/>
    </source>
</evidence>
<comment type="caution">
    <text evidence="1">The sequence shown here is derived from an EMBL/GenBank/DDBJ whole genome shotgun (WGS) entry which is preliminary data.</text>
</comment>
<proteinExistence type="predicted"/>
<dbReference type="GO" id="GO:0005737">
    <property type="term" value="C:cytoplasm"/>
    <property type="evidence" value="ECO:0007669"/>
    <property type="project" value="TreeGrafter"/>
</dbReference>
<gene>
    <name evidence="1" type="ORF">AMK59_3395</name>
</gene>